<proteinExistence type="predicted"/>
<keyword evidence="1" id="KW-1133">Transmembrane helix</keyword>
<evidence type="ECO:0008006" key="4">
    <source>
        <dbReference type="Google" id="ProtNLM"/>
    </source>
</evidence>
<evidence type="ECO:0000256" key="1">
    <source>
        <dbReference type="SAM" id="Phobius"/>
    </source>
</evidence>
<dbReference type="Proteomes" id="UP000445000">
    <property type="component" value="Unassembled WGS sequence"/>
</dbReference>
<comment type="caution">
    <text evidence="2">The sequence shown here is derived from an EMBL/GenBank/DDBJ whole genome shotgun (WGS) entry which is preliminary data.</text>
</comment>
<evidence type="ECO:0000313" key="3">
    <source>
        <dbReference type="Proteomes" id="UP000445000"/>
    </source>
</evidence>
<accession>A0A829YM20</accession>
<feature type="transmembrane region" description="Helical" evidence="1">
    <location>
        <begin position="12"/>
        <end position="31"/>
    </location>
</feature>
<gene>
    <name evidence="2" type="ORF">GCM10011487_57480</name>
</gene>
<protein>
    <recommendedName>
        <fullName evidence="4">CcoQ/FixQ family Cbb3-type cytochrome c oxidase assembly chaperone</fullName>
    </recommendedName>
</protein>
<name>A0A829YM20_9GAMM</name>
<dbReference type="InterPro" id="IPR008621">
    <property type="entry name" value="Cbb3-typ_cyt_oxidase_comp"/>
</dbReference>
<dbReference type="EMBL" id="BLJN01000007">
    <property type="protein sequence ID" value="GFE83748.1"/>
    <property type="molecule type" value="Genomic_DNA"/>
</dbReference>
<organism evidence="2 3">
    <name type="scientific">Steroidobacter agaridevorans</name>
    <dbReference type="NCBI Taxonomy" id="2695856"/>
    <lineage>
        <taxon>Bacteria</taxon>
        <taxon>Pseudomonadati</taxon>
        <taxon>Pseudomonadota</taxon>
        <taxon>Gammaproteobacteria</taxon>
        <taxon>Steroidobacterales</taxon>
        <taxon>Steroidobacteraceae</taxon>
        <taxon>Steroidobacter</taxon>
    </lineage>
</organism>
<keyword evidence="1" id="KW-0812">Transmembrane</keyword>
<evidence type="ECO:0000313" key="2">
    <source>
        <dbReference type="EMBL" id="GFE83748.1"/>
    </source>
</evidence>
<keyword evidence="1" id="KW-0472">Membrane</keyword>
<dbReference type="Pfam" id="PF05545">
    <property type="entry name" value="FixQ"/>
    <property type="match status" value="1"/>
</dbReference>
<sequence length="57" mass="6797">MSIELNVGLVRGLLTLILFLAFMTLWAWAWNKNRKHDFDRMARLPLEDQDPTQEQPR</sequence>
<dbReference type="AlphaFoldDB" id="A0A829YM20"/>
<dbReference type="RefSeq" id="WP_161815376.1">
    <property type="nucleotide sequence ID" value="NZ_BLJN01000007.1"/>
</dbReference>
<reference evidence="3" key="1">
    <citation type="submission" date="2020-01" db="EMBL/GenBank/DDBJ databases">
        <title>'Steroidobacter agaridevorans' sp. nov., agar-degrading bacteria isolated from rhizosphere soils.</title>
        <authorList>
            <person name="Ikenaga M."/>
            <person name="Kataoka M."/>
            <person name="Murouchi A."/>
            <person name="Katsuragi S."/>
            <person name="Sakai M."/>
        </authorList>
    </citation>
    <scope>NUCLEOTIDE SEQUENCE [LARGE SCALE GENOMIC DNA]</scope>
    <source>
        <strain evidence="3">YU21-B</strain>
    </source>
</reference>
<keyword evidence="3" id="KW-1185">Reference proteome</keyword>